<evidence type="ECO:0000313" key="2">
    <source>
        <dbReference type="EMBL" id="CAH1957998.1"/>
    </source>
</evidence>
<organism evidence="2 3">
    <name type="scientific">Acanthoscelides obtectus</name>
    <name type="common">Bean weevil</name>
    <name type="synonym">Bruchus obtectus</name>
    <dbReference type="NCBI Taxonomy" id="200917"/>
    <lineage>
        <taxon>Eukaryota</taxon>
        <taxon>Metazoa</taxon>
        <taxon>Ecdysozoa</taxon>
        <taxon>Arthropoda</taxon>
        <taxon>Hexapoda</taxon>
        <taxon>Insecta</taxon>
        <taxon>Pterygota</taxon>
        <taxon>Neoptera</taxon>
        <taxon>Endopterygota</taxon>
        <taxon>Coleoptera</taxon>
        <taxon>Polyphaga</taxon>
        <taxon>Cucujiformia</taxon>
        <taxon>Chrysomeloidea</taxon>
        <taxon>Chrysomelidae</taxon>
        <taxon>Bruchinae</taxon>
        <taxon>Bruchini</taxon>
        <taxon>Acanthoscelides</taxon>
    </lineage>
</organism>
<sequence>MTNKPPVIFTNEKRKIMITDLLRIKYKRLNIPMSTFLDALLILGLLLCSEPSEATIRKIKKVYFGFPLLHLFLGHLGPFGPYGGPFGGPFGPLIRPPPPVPPPPPPVPPPPPPIPPPIPVHHKTIVHNKEVIKEGPIGHHIGHEFGPHFSHGFEHETFHHHEYTGFPHEFHHDGVGLEHGHFHHP</sequence>
<dbReference type="OrthoDB" id="5960276at2759"/>
<keyword evidence="3" id="KW-1185">Reference proteome</keyword>
<feature type="region of interest" description="Disordered" evidence="1">
    <location>
        <begin position="93"/>
        <end position="112"/>
    </location>
</feature>
<gene>
    <name evidence="2" type="ORF">ACAOBT_LOCUS2404</name>
</gene>
<feature type="compositionally biased region" description="Pro residues" evidence="1">
    <location>
        <begin position="94"/>
        <end position="112"/>
    </location>
</feature>
<accession>A0A9P0JS87</accession>
<name>A0A9P0JS87_ACAOB</name>
<protein>
    <submittedName>
        <fullName evidence="2">Uncharacterized protein</fullName>
    </submittedName>
</protein>
<evidence type="ECO:0000256" key="1">
    <source>
        <dbReference type="SAM" id="MobiDB-lite"/>
    </source>
</evidence>
<reference evidence="2" key="1">
    <citation type="submission" date="2022-03" db="EMBL/GenBank/DDBJ databases">
        <authorList>
            <person name="Sayadi A."/>
        </authorList>
    </citation>
    <scope>NUCLEOTIDE SEQUENCE</scope>
</reference>
<evidence type="ECO:0000313" key="3">
    <source>
        <dbReference type="Proteomes" id="UP001152888"/>
    </source>
</evidence>
<dbReference type="EMBL" id="CAKOFQ010006675">
    <property type="protein sequence ID" value="CAH1957998.1"/>
    <property type="molecule type" value="Genomic_DNA"/>
</dbReference>
<dbReference type="Proteomes" id="UP001152888">
    <property type="component" value="Unassembled WGS sequence"/>
</dbReference>
<comment type="caution">
    <text evidence="2">The sequence shown here is derived from an EMBL/GenBank/DDBJ whole genome shotgun (WGS) entry which is preliminary data.</text>
</comment>
<proteinExistence type="predicted"/>
<dbReference type="AlphaFoldDB" id="A0A9P0JS87"/>